<dbReference type="InterPro" id="IPR027843">
    <property type="entry name" value="DUF4440"/>
</dbReference>
<evidence type="ECO:0000313" key="2">
    <source>
        <dbReference type="EMBL" id="GAE35742.1"/>
    </source>
</evidence>
<dbReference type="Gene3D" id="3.10.450.50">
    <property type="match status" value="1"/>
</dbReference>
<dbReference type="Pfam" id="PF14534">
    <property type="entry name" value="DUF4440"/>
    <property type="match status" value="1"/>
</dbReference>
<sequence length="117" mass="13493">MNESDLYNHLIELEQTLLKPEVRLSSEALDELLADDFLEFGSSGIVIDKEDCLGEGGVGALKMTLYDFKVSSLAPDVAQTTYRVFDETRNRHTLRSSIWRYRDNKWQMFFHQGTISK</sequence>
<dbReference type="InterPro" id="IPR032710">
    <property type="entry name" value="NTF2-like_dom_sf"/>
</dbReference>
<comment type="caution">
    <text evidence="2">The sequence shown here is derived from an EMBL/GenBank/DDBJ whole genome shotgun (WGS) entry which is preliminary data.</text>
</comment>
<evidence type="ECO:0000313" key="3">
    <source>
        <dbReference type="Proteomes" id="UP000018896"/>
    </source>
</evidence>
<dbReference type="EMBL" id="BAUV01000022">
    <property type="protein sequence ID" value="GAE35742.1"/>
    <property type="molecule type" value="Genomic_DNA"/>
</dbReference>
<dbReference type="RefSeq" id="WP_035665268.1">
    <property type="nucleotide sequence ID" value="NZ_BAUV01000022.1"/>
</dbReference>
<gene>
    <name evidence="2" type="ORF">JCM9157_2870</name>
</gene>
<dbReference type="STRING" id="1236973.JCM9157_2870"/>
<name>W4QUY3_HALA3</name>
<dbReference type="SUPFAM" id="SSF54427">
    <property type="entry name" value="NTF2-like"/>
    <property type="match status" value="1"/>
</dbReference>
<accession>W4QUY3</accession>
<dbReference type="AlphaFoldDB" id="W4QUY3"/>
<organism evidence="2 3">
    <name type="scientific">Halalkalibacter akibai (strain ATCC 43226 / DSM 21942 / CIP 109018 / JCM 9157 / 1139)</name>
    <name type="common">Bacillus akibai</name>
    <dbReference type="NCBI Taxonomy" id="1236973"/>
    <lineage>
        <taxon>Bacteria</taxon>
        <taxon>Bacillati</taxon>
        <taxon>Bacillota</taxon>
        <taxon>Bacilli</taxon>
        <taxon>Bacillales</taxon>
        <taxon>Bacillaceae</taxon>
        <taxon>Halalkalibacter</taxon>
    </lineage>
</organism>
<dbReference type="eggNOG" id="COG4994">
    <property type="taxonomic scope" value="Bacteria"/>
</dbReference>
<keyword evidence="3" id="KW-1185">Reference proteome</keyword>
<dbReference type="OrthoDB" id="121974at2"/>
<feature type="domain" description="DUF4440" evidence="1">
    <location>
        <begin position="10"/>
        <end position="108"/>
    </location>
</feature>
<evidence type="ECO:0000259" key="1">
    <source>
        <dbReference type="Pfam" id="PF14534"/>
    </source>
</evidence>
<reference evidence="2 3" key="1">
    <citation type="journal article" date="2014" name="Genome Announc.">
        <title>Draft Genome Sequences of Three Alkaliphilic Bacillus Strains, Bacillus wakoensis JCM 9140T, Bacillus akibai JCM 9157T, and Bacillus hemicellulosilyticus JCM 9152T.</title>
        <authorList>
            <person name="Yuki M."/>
            <person name="Oshima K."/>
            <person name="Suda W."/>
            <person name="Oshida Y."/>
            <person name="Kitamura K."/>
            <person name="Iida T."/>
            <person name="Hattori M."/>
            <person name="Ohkuma M."/>
        </authorList>
    </citation>
    <scope>NUCLEOTIDE SEQUENCE [LARGE SCALE GENOMIC DNA]</scope>
    <source>
        <strain evidence="2 3">JCM 9157</strain>
    </source>
</reference>
<protein>
    <recommendedName>
        <fullName evidence="1">DUF4440 domain-containing protein</fullName>
    </recommendedName>
</protein>
<proteinExistence type="predicted"/>
<dbReference type="Proteomes" id="UP000018896">
    <property type="component" value="Unassembled WGS sequence"/>
</dbReference>